<evidence type="ECO:0000256" key="1">
    <source>
        <dbReference type="SAM" id="MobiDB-lite"/>
    </source>
</evidence>
<name>A0A6A1W8P7_9ROSI</name>
<feature type="compositionally biased region" description="Basic and acidic residues" evidence="1">
    <location>
        <begin position="20"/>
        <end position="38"/>
    </location>
</feature>
<feature type="region of interest" description="Disordered" evidence="1">
    <location>
        <begin position="1"/>
        <end position="48"/>
    </location>
</feature>
<proteinExistence type="predicted"/>
<dbReference type="OrthoDB" id="749393at2759"/>
<evidence type="ECO:0000313" key="2">
    <source>
        <dbReference type="EMBL" id="KAB1221629.1"/>
    </source>
</evidence>
<reference evidence="2 3" key="1">
    <citation type="journal article" date="2019" name="Plant Biotechnol. J.">
        <title>The red bayberry genome and genetic basis of sex determination.</title>
        <authorList>
            <person name="Jia H.M."/>
            <person name="Jia H.J."/>
            <person name="Cai Q.L."/>
            <person name="Wang Y."/>
            <person name="Zhao H.B."/>
            <person name="Yang W.F."/>
            <person name="Wang G.Y."/>
            <person name="Li Y.H."/>
            <person name="Zhan D.L."/>
            <person name="Shen Y.T."/>
            <person name="Niu Q.F."/>
            <person name="Chang L."/>
            <person name="Qiu J."/>
            <person name="Zhao L."/>
            <person name="Xie H.B."/>
            <person name="Fu W.Y."/>
            <person name="Jin J."/>
            <person name="Li X.W."/>
            <person name="Jiao Y."/>
            <person name="Zhou C.C."/>
            <person name="Tu T."/>
            <person name="Chai C.Y."/>
            <person name="Gao J.L."/>
            <person name="Fan L.J."/>
            <person name="van de Weg E."/>
            <person name="Wang J.Y."/>
            <person name="Gao Z.S."/>
        </authorList>
    </citation>
    <scope>NUCLEOTIDE SEQUENCE [LARGE SCALE GENOMIC DNA]</scope>
    <source>
        <tissue evidence="2">Leaves</tissue>
    </source>
</reference>
<organism evidence="2 3">
    <name type="scientific">Morella rubra</name>
    <name type="common">Chinese bayberry</name>
    <dbReference type="NCBI Taxonomy" id="262757"/>
    <lineage>
        <taxon>Eukaryota</taxon>
        <taxon>Viridiplantae</taxon>
        <taxon>Streptophyta</taxon>
        <taxon>Embryophyta</taxon>
        <taxon>Tracheophyta</taxon>
        <taxon>Spermatophyta</taxon>
        <taxon>Magnoliopsida</taxon>
        <taxon>eudicotyledons</taxon>
        <taxon>Gunneridae</taxon>
        <taxon>Pentapetalae</taxon>
        <taxon>rosids</taxon>
        <taxon>fabids</taxon>
        <taxon>Fagales</taxon>
        <taxon>Myricaceae</taxon>
        <taxon>Morella</taxon>
    </lineage>
</organism>
<accession>A0A6A1W8P7</accession>
<gene>
    <name evidence="2" type="ORF">CJ030_MR2G024062</name>
</gene>
<dbReference type="Proteomes" id="UP000516437">
    <property type="component" value="Chromosome 2"/>
</dbReference>
<protein>
    <submittedName>
        <fullName evidence="2">Uncharacterized protein</fullName>
    </submittedName>
</protein>
<sequence length="159" mass="17794">MEMEKPCKKRAREDDDLEDRQESSKKNAGKKQDLKGSDFNENNDEGSNVKALDSSLALDIGVFDFPWLKDGMISNSDDWRFEDVFSSSLIYDKPTTSALEFSGQCLYESPEALLNFSEDKFDDTLSRPVPKGNGLETEGVDKSIWSSLLSQPLQHGGTI</sequence>
<dbReference type="EMBL" id="RXIC02000020">
    <property type="protein sequence ID" value="KAB1221629.1"/>
    <property type="molecule type" value="Genomic_DNA"/>
</dbReference>
<evidence type="ECO:0000313" key="3">
    <source>
        <dbReference type="Proteomes" id="UP000516437"/>
    </source>
</evidence>
<dbReference type="AlphaFoldDB" id="A0A6A1W8P7"/>
<comment type="caution">
    <text evidence="2">The sequence shown here is derived from an EMBL/GenBank/DDBJ whole genome shotgun (WGS) entry which is preliminary data.</text>
</comment>
<keyword evidence="3" id="KW-1185">Reference proteome</keyword>